<dbReference type="SUPFAM" id="SSF103575">
    <property type="entry name" value="Plexin repeat"/>
    <property type="match status" value="1"/>
</dbReference>
<evidence type="ECO:0000256" key="15">
    <source>
        <dbReference type="ARBA" id="ARBA00023157"/>
    </source>
</evidence>
<feature type="disulfide bond" evidence="17">
    <location>
        <begin position="630"/>
        <end position="635"/>
    </location>
</feature>
<keyword evidence="16" id="KW-0325">Glycoprotein</keyword>
<dbReference type="GO" id="GO:0009986">
    <property type="term" value="C:cell surface"/>
    <property type="evidence" value="ECO:0007669"/>
    <property type="project" value="TreeGrafter"/>
</dbReference>
<feature type="domain" description="PSI" evidence="22">
    <location>
        <begin position="58"/>
        <end position="108"/>
    </location>
</feature>
<feature type="disulfide bond" evidence="17">
    <location>
        <begin position="70"/>
        <end position="107"/>
    </location>
</feature>
<dbReference type="GO" id="GO:0007229">
    <property type="term" value="P:integrin-mediated signaling pathway"/>
    <property type="evidence" value="ECO:0007669"/>
    <property type="project" value="UniProtKB-KW"/>
</dbReference>
<feature type="disulfide bond" evidence="17">
    <location>
        <begin position="593"/>
        <end position="624"/>
    </location>
</feature>
<feature type="compositionally biased region" description="Polar residues" evidence="19">
    <location>
        <begin position="1"/>
        <end position="20"/>
    </location>
</feature>
<dbReference type="InterPro" id="IPR016201">
    <property type="entry name" value="PSI"/>
</dbReference>
<feature type="domain" description="Integrin beta subunit VWA" evidence="21">
    <location>
        <begin position="66"/>
        <end position="487"/>
    </location>
</feature>
<dbReference type="PROSITE" id="PS52047">
    <property type="entry name" value="I_EGF_2"/>
    <property type="match status" value="1"/>
</dbReference>
<keyword evidence="14 20" id="KW-0472">Membrane</keyword>
<feature type="disulfide bond" evidence="17">
    <location>
        <begin position="556"/>
        <end position="570"/>
    </location>
</feature>
<feature type="disulfide bond" evidence="17">
    <location>
        <begin position="656"/>
        <end position="665"/>
    </location>
</feature>
<keyword evidence="11 18" id="KW-0130">Cell adhesion</keyword>
<dbReference type="AlphaFoldDB" id="A0AAD7X1G8"/>
<dbReference type="PRINTS" id="PR01186">
    <property type="entry name" value="INTEGRINB"/>
</dbReference>
<keyword evidence="4" id="KW-0245">EGF-like domain</keyword>
<evidence type="ECO:0000256" key="5">
    <source>
        <dbReference type="ARBA" id="ARBA00022692"/>
    </source>
</evidence>
<keyword evidence="12 20" id="KW-1133">Transmembrane helix</keyword>
<dbReference type="InterPro" id="IPR036465">
    <property type="entry name" value="vWFA_dom_sf"/>
</dbReference>
<dbReference type="GO" id="GO:0005925">
    <property type="term" value="C:focal adhesion"/>
    <property type="evidence" value="ECO:0007669"/>
    <property type="project" value="TreeGrafter"/>
</dbReference>
<dbReference type="PANTHER" id="PTHR10082:SF15">
    <property type="entry name" value="INTEGRIN BETA-2"/>
    <property type="match status" value="1"/>
</dbReference>
<feature type="domain" description="Integrin beta subunit tail" evidence="24">
    <location>
        <begin position="656"/>
        <end position="744"/>
    </location>
</feature>
<dbReference type="InterPro" id="IPR012896">
    <property type="entry name" value="Integrin_bsu_tail"/>
</dbReference>
<feature type="domain" description="Integrin beta subunit cytoplasmic" evidence="23">
    <location>
        <begin position="768"/>
        <end position="813"/>
    </location>
</feature>
<dbReference type="FunFam" id="2.10.25.10:FF:000036">
    <property type="entry name" value="Integrin beta"/>
    <property type="match status" value="1"/>
</dbReference>
<evidence type="ECO:0000256" key="12">
    <source>
        <dbReference type="ARBA" id="ARBA00022989"/>
    </source>
</evidence>
<accession>A0AAD7X1G8</accession>
<dbReference type="InterPro" id="IPR057073">
    <property type="entry name" value="EGF_integrin_2"/>
</dbReference>
<dbReference type="PROSITE" id="PS00243">
    <property type="entry name" value="I_EGF_1"/>
    <property type="match status" value="1"/>
</dbReference>
<feature type="disulfide bond" evidence="17">
    <location>
        <begin position="591"/>
        <end position="596"/>
    </location>
</feature>
<evidence type="ECO:0000313" key="25">
    <source>
        <dbReference type="EMBL" id="KAJ8416683.1"/>
    </source>
</evidence>
<evidence type="ECO:0000256" key="8">
    <source>
        <dbReference type="ARBA" id="ARBA00022737"/>
    </source>
</evidence>
<keyword evidence="9" id="KW-0106">Calcium</keyword>
<dbReference type="SUPFAM" id="SSF69179">
    <property type="entry name" value="Integrin domains"/>
    <property type="match status" value="1"/>
</dbReference>
<feature type="disulfide bond" evidence="17">
    <location>
        <begin position="232"/>
        <end position="239"/>
    </location>
</feature>
<keyword evidence="8" id="KW-0677">Repeat</keyword>
<evidence type="ECO:0000256" key="19">
    <source>
        <dbReference type="SAM" id="MobiDB-lite"/>
    </source>
</evidence>
<feature type="transmembrane region" description="Helical" evidence="20">
    <location>
        <begin position="745"/>
        <end position="767"/>
    </location>
</feature>
<dbReference type="InterPro" id="IPR033760">
    <property type="entry name" value="Integrin_beta_N"/>
</dbReference>
<dbReference type="SUPFAM" id="SSF57196">
    <property type="entry name" value="EGF/Laminin"/>
    <property type="match status" value="1"/>
</dbReference>
<dbReference type="GO" id="GO:0007159">
    <property type="term" value="P:leukocyte cell-cell adhesion"/>
    <property type="evidence" value="ECO:0007669"/>
    <property type="project" value="TreeGrafter"/>
</dbReference>
<dbReference type="Pfam" id="PF07965">
    <property type="entry name" value="Integrin_B_tail"/>
    <property type="match status" value="1"/>
</dbReference>
<feature type="disulfide bond" evidence="17">
    <location>
        <begin position="460"/>
        <end position="706"/>
    </location>
</feature>
<keyword evidence="7" id="KW-0732">Signal</keyword>
<evidence type="ECO:0000256" key="18">
    <source>
        <dbReference type="RuleBase" id="RU000633"/>
    </source>
</evidence>
<dbReference type="Proteomes" id="UP001221898">
    <property type="component" value="Unassembled WGS sequence"/>
</dbReference>
<dbReference type="InterPro" id="IPR057243">
    <property type="entry name" value="Integrin_I-EGF_CS"/>
</dbReference>
<feature type="disulfide bond" evidence="17">
    <location>
        <begin position="524"/>
        <end position="536"/>
    </location>
</feature>
<evidence type="ECO:0000256" key="2">
    <source>
        <dbReference type="ARBA" id="ARBA00007449"/>
    </source>
</evidence>
<comment type="subcellular location">
    <subcellularLocation>
        <location evidence="1 18">Cell membrane</location>
        <topology evidence="1 18">Single-pass type I membrane protein</topology>
    </subcellularLocation>
</comment>
<dbReference type="Gene3D" id="2.10.25.10">
    <property type="entry name" value="Laminin"/>
    <property type="match status" value="4"/>
</dbReference>
<dbReference type="Pfam" id="PF17205">
    <property type="entry name" value="PSI_integrin"/>
    <property type="match status" value="1"/>
</dbReference>
<protein>
    <recommendedName>
        <fullName evidence="18">Integrin beta</fullName>
    </recommendedName>
</protein>
<dbReference type="InterPro" id="IPR002369">
    <property type="entry name" value="Integrin_bsu_VWA"/>
</dbReference>
<reference evidence="25" key="1">
    <citation type="journal article" date="2023" name="Science">
        <title>Genome structures resolve the early diversification of teleost fishes.</title>
        <authorList>
            <person name="Parey E."/>
            <person name="Louis A."/>
            <person name="Montfort J."/>
            <person name="Bouchez O."/>
            <person name="Roques C."/>
            <person name="Iampietro C."/>
            <person name="Lluch J."/>
            <person name="Castinel A."/>
            <person name="Donnadieu C."/>
            <person name="Desvignes T."/>
            <person name="Floi Bucao C."/>
            <person name="Jouanno E."/>
            <person name="Wen M."/>
            <person name="Mejri S."/>
            <person name="Dirks R."/>
            <person name="Jansen H."/>
            <person name="Henkel C."/>
            <person name="Chen W.J."/>
            <person name="Zahm M."/>
            <person name="Cabau C."/>
            <person name="Klopp C."/>
            <person name="Thompson A.W."/>
            <person name="Robinson-Rechavi M."/>
            <person name="Braasch I."/>
            <person name="Lecointre G."/>
            <person name="Bobe J."/>
            <person name="Postlethwait J.H."/>
            <person name="Berthelot C."/>
            <person name="Roest Crollius H."/>
            <person name="Guiguen Y."/>
        </authorList>
    </citation>
    <scope>NUCLEOTIDE SEQUENCE</scope>
    <source>
        <strain evidence="25">NC1722</strain>
    </source>
</reference>
<feature type="disulfide bond" evidence="17">
    <location>
        <begin position="632"/>
        <end position="677"/>
    </location>
</feature>
<organism evidence="25 26">
    <name type="scientific">Aldrovandia affinis</name>
    <dbReference type="NCBI Taxonomy" id="143900"/>
    <lineage>
        <taxon>Eukaryota</taxon>
        <taxon>Metazoa</taxon>
        <taxon>Chordata</taxon>
        <taxon>Craniata</taxon>
        <taxon>Vertebrata</taxon>
        <taxon>Euteleostomi</taxon>
        <taxon>Actinopterygii</taxon>
        <taxon>Neopterygii</taxon>
        <taxon>Teleostei</taxon>
        <taxon>Notacanthiformes</taxon>
        <taxon>Halosauridae</taxon>
        <taxon>Aldrovandia</taxon>
    </lineage>
</organism>
<evidence type="ECO:0000256" key="20">
    <source>
        <dbReference type="SAM" id="Phobius"/>
    </source>
</evidence>
<dbReference type="Pfam" id="PF00362">
    <property type="entry name" value="Integrin_beta"/>
    <property type="match status" value="1"/>
</dbReference>
<dbReference type="SMART" id="SM00423">
    <property type="entry name" value="PSI"/>
    <property type="match status" value="1"/>
</dbReference>
<proteinExistence type="inferred from homology"/>
<evidence type="ECO:0000256" key="10">
    <source>
        <dbReference type="ARBA" id="ARBA00022842"/>
    </source>
</evidence>
<dbReference type="GO" id="GO:0005178">
    <property type="term" value="F:integrin binding"/>
    <property type="evidence" value="ECO:0007669"/>
    <property type="project" value="TreeGrafter"/>
</dbReference>
<keyword evidence="5 18" id="KW-0812">Transmembrane</keyword>
<feature type="region of interest" description="Disordered" evidence="19">
    <location>
        <begin position="1"/>
        <end position="23"/>
    </location>
</feature>
<feature type="disulfide bond" evidence="17">
    <location>
        <begin position="551"/>
        <end position="585"/>
    </location>
</feature>
<dbReference type="InterPro" id="IPR015812">
    <property type="entry name" value="Integrin_bsu"/>
</dbReference>
<dbReference type="SUPFAM" id="SSF69687">
    <property type="entry name" value="Integrin beta tail domain"/>
    <property type="match status" value="1"/>
</dbReference>
<evidence type="ECO:0000256" key="9">
    <source>
        <dbReference type="ARBA" id="ARBA00022837"/>
    </source>
</evidence>
<dbReference type="GO" id="GO:0033627">
    <property type="term" value="P:cell adhesion mediated by integrin"/>
    <property type="evidence" value="ECO:0007669"/>
    <property type="project" value="TreeGrafter"/>
</dbReference>
<feature type="disulfide bond" evidence="17">
    <location>
        <begin position="80"/>
        <end position="96"/>
    </location>
</feature>
<keyword evidence="13 18" id="KW-0401">Integrin</keyword>
<dbReference type="GO" id="GO:0007160">
    <property type="term" value="P:cell-matrix adhesion"/>
    <property type="evidence" value="ECO:0007669"/>
    <property type="project" value="TreeGrafter"/>
</dbReference>
<dbReference type="InterPro" id="IPR014836">
    <property type="entry name" value="Integrin_bsu_cyt_dom"/>
</dbReference>
<keyword evidence="10" id="KW-0460">Magnesium</keyword>
<dbReference type="GO" id="GO:0030593">
    <property type="term" value="P:neutrophil chemotaxis"/>
    <property type="evidence" value="ECO:0007669"/>
    <property type="project" value="TreeGrafter"/>
</dbReference>
<dbReference type="Gene3D" id="2.60.40.1510">
    <property type="entry name" value="ntegrin, alpha v. Chain A, domain 3"/>
    <property type="match status" value="1"/>
</dbReference>
<evidence type="ECO:0000256" key="14">
    <source>
        <dbReference type="ARBA" id="ARBA00023136"/>
    </source>
</evidence>
<evidence type="ECO:0000256" key="17">
    <source>
        <dbReference type="PIRSR" id="PIRSR002512-1"/>
    </source>
</evidence>
<evidence type="ECO:0000256" key="6">
    <source>
        <dbReference type="ARBA" id="ARBA00022723"/>
    </source>
</evidence>
<evidence type="ECO:0000256" key="11">
    <source>
        <dbReference type="ARBA" id="ARBA00022889"/>
    </source>
</evidence>
<feature type="disulfide bond" evidence="17">
    <location>
        <begin position="287"/>
        <end position="327"/>
    </location>
</feature>
<comment type="caution">
    <text evidence="25">The sequence shown here is derived from an EMBL/GenBank/DDBJ whole genome shotgun (WGS) entry which is preliminary data.</text>
</comment>
<dbReference type="GO" id="GO:0001540">
    <property type="term" value="F:amyloid-beta binding"/>
    <property type="evidence" value="ECO:0007669"/>
    <property type="project" value="TreeGrafter"/>
</dbReference>
<dbReference type="GO" id="GO:0046872">
    <property type="term" value="F:metal ion binding"/>
    <property type="evidence" value="ECO:0007669"/>
    <property type="project" value="UniProtKB-KW"/>
</dbReference>
<dbReference type="FunFam" id="3.40.50.410:FF:000002">
    <property type="entry name" value="Integrin beta"/>
    <property type="match status" value="1"/>
</dbReference>
<feature type="disulfide bond" evidence="17">
    <location>
        <begin position="513"/>
        <end position="522"/>
    </location>
</feature>
<keyword evidence="6" id="KW-0479">Metal-binding</keyword>
<dbReference type="GO" id="GO:0008305">
    <property type="term" value="C:integrin complex"/>
    <property type="evidence" value="ECO:0007669"/>
    <property type="project" value="TreeGrafter"/>
</dbReference>
<dbReference type="Pfam" id="PF23105">
    <property type="entry name" value="EGF_integrin"/>
    <property type="match status" value="1"/>
</dbReference>
<keyword evidence="26" id="KW-1185">Reference proteome</keyword>
<feature type="disulfide bond" evidence="17">
    <location>
        <begin position="549"/>
        <end position="554"/>
    </location>
</feature>
<name>A0AAD7X1G8_9TELE</name>
<dbReference type="PIRSF" id="PIRSF002512">
    <property type="entry name" value="Integrin_B"/>
    <property type="match status" value="1"/>
</dbReference>
<dbReference type="SMART" id="SM01241">
    <property type="entry name" value="Integrin_b_cyt"/>
    <property type="match status" value="1"/>
</dbReference>
<dbReference type="SMART" id="SM00187">
    <property type="entry name" value="INB"/>
    <property type="match status" value="1"/>
</dbReference>
<dbReference type="EMBL" id="JAINUG010000005">
    <property type="protein sequence ID" value="KAJ8416683.1"/>
    <property type="molecule type" value="Genomic_DNA"/>
</dbReference>
<dbReference type="Pfam" id="PF08725">
    <property type="entry name" value="Integrin_b_cyt"/>
    <property type="match status" value="1"/>
</dbReference>
<dbReference type="SUPFAM" id="SSF53300">
    <property type="entry name" value="vWA-like"/>
    <property type="match status" value="1"/>
</dbReference>
<evidence type="ECO:0000256" key="13">
    <source>
        <dbReference type="ARBA" id="ARBA00023037"/>
    </source>
</evidence>
<evidence type="ECO:0000313" key="26">
    <source>
        <dbReference type="Proteomes" id="UP001221898"/>
    </source>
</evidence>
<evidence type="ECO:0000259" key="22">
    <source>
        <dbReference type="SMART" id="SM00423"/>
    </source>
</evidence>
<sequence length="813" mass="88782">MSSSAISSELAETSGTQGLSETPVRDGSSSALIAEMCQGLALLLQILLLSRGACSQEECPQKIVNTCDDCIRAGPFCMWCKHVNFTKTGEPNAVRCDTEARLLEKGCDSGHIISPSSYVIRVRSKPLSKGTPTEEPIQIRPQEVQLVLRPGKPQKFMFKFKRAADYPVDLYYLMDLSYSMKDDLENVKNLGEDLLKTLGNITSQARIGFGAFVDKTVLPYTNTNPAKLNKPCPEDEMFCQPAFGYRHVLSMTENKDLFKEKVSSQKISGNLDTPEGSLDAMMQAAVCGDKIGWRNSTRLLVLTTDAGFHMAGDGKLGSILFPNDCKCHLGEDMMYGKSNKLDYPSVGQLARKLAENNIQPIFAVTDNVEPIYKKLKDIIPKSEVAVLSKNSINIVTLIESAYKNLSSNVIVTHDELPEHITVTYTSNCMDGGQPGTKATCDNVGINQEVEFNVTVMAAECMDSVSFHIVALGFQEKMKVTVTTQCTCECDEALIEKHEHCSNQGNITCGICSCNDGFVGQRCECSGKNPSSLRAQCHHNGIECSGLGECVCGVCQCYTSDHHRTIHGAHCECDDQNCDMYQNKLCGGNGKCDCGTCKCNPDYEGRACQCKNSTEGCKKGNADVCSGRGTCVCNRCECVGEYKSPFCEECPSCTTPCLDAVSCIECLGFGTGAFSKNCSGLCTHIRHDTTASALTKGEAQGSAELFCKERDTHNCWMTYTMKQLDGLNKYSALIQSERECPVPLNIATIIIGTFAGVALIGMILIGIVKGVIYMSDLKEFKIFQQARQKEQWALDSVLFKKATTTVQNPLYSGD</sequence>
<comment type="similarity">
    <text evidence="2 18">Belongs to the integrin beta chain family.</text>
</comment>
<dbReference type="Gene3D" id="1.20.5.100">
    <property type="entry name" value="Cytochrome c1, transmembrane anchor, C-terminal"/>
    <property type="match status" value="1"/>
</dbReference>
<evidence type="ECO:0000256" key="1">
    <source>
        <dbReference type="ARBA" id="ARBA00004251"/>
    </source>
</evidence>
<feature type="disulfide bond" evidence="17">
    <location>
        <begin position="637"/>
        <end position="646"/>
    </location>
</feature>
<feature type="disulfide bond" evidence="17">
    <location>
        <begin position="67"/>
        <end position="77"/>
    </location>
</feature>
<feature type="disulfide bond" evidence="17">
    <location>
        <begin position="485"/>
        <end position="489"/>
    </location>
</feature>
<evidence type="ECO:0000256" key="3">
    <source>
        <dbReference type="ARBA" id="ARBA00022475"/>
    </source>
</evidence>
<keyword evidence="3" id="KW-1003">Cell membrane</keyword>
<dbReference type="InterPro" id="IPR036349">
    <property type="entry name" value="Integrin_bsu_tail_dom_sf"/>
</dbReference>
<feature type="disulfide bond" evidence="17">
    <location>
        <begin position="598"/>
        <end position="607"/>
    </location>
</feature>
<dbReference type="PANTHER" id="PTHR10082">
    <property type="entry name" value="INTEGRIN BETA SUBUNIT"/>
    <property type="match status" value="1"/>
</dbReference>
<dbReference type="SMART" id="SM01242">
    <property type="entry name" value="Integrin_B_tail"/>
    <property type="match status" value="1"/>
</dbReference>
<feature type="disulfide bond" evidence="17">
    <location>
        <begin position="508"/>
        <end position="543"/>
    </location>
</feature>
<feature type="disulfide bond" evidence="17">
    <location>
        <begin position="572"/>
        <end position="577"/>
    </location>
</feature>
<evidence type="ECO:0000256" key="16">
    <source>
        <dbReference type="ARBA" id="ARBA00023180"/>
    </source>
</evidence>
<evidence type="ECO:0000259" key="24">
    <source>
        <dbReference type="SMART" id="SM01242"/>
    </source>
</evidence>
<dbReference type="InterPro" id="IPR032695">
    <property type="entry name" value="Integrin_dom_sf"/>
</dbReference>
<dbReference type="GO" id="GO:0019901">
    <property type="term" value="F:protein kinase binding"/>
    <property type="evidence" value="ECO:0007669"/>
    <property type="project" value="TreeGrafter"/>
</dbReference>
<gene>
    <name evidence="25" type="ORF">AAFF_G00325610</name>
</gene>
<evidence type="ECO:0000259" key="23">
    <source>
        <dbReference type="SMART" id="SM01241"/>
    </source>
</evidence>
<evidence type="ECO:0000256" key="4">
    <source>
        <dbReference type="ARBA" id="ARBA00022536"/>
    </source>
</evidence>
<evidence type="ECO:0000259" key="21">
    <source>
        <dbReference type="SMART" id="SM00187"/>
    </source>
</evidence>
<feature type="disulfide bond" evidence="17">
    <location>
        <begin position="662"/>
        <end position="739"/>
    </location>
</feature>
<dbReference type="Gene3D" id="3.40.50.410">
    <property type="entry name" value="von Willebrand factor, type A domain"/>
    <property type="match status" value="1"/>
</dbReference>
<keyword evidence="15 17" id="KW-1015">Disulfide bond</keyword>
<feature type="disulfide bond" evidence="17">
    <location>
        <begin position="681"/>
        <end position="714"/>
    </location>
</feature>
<feature type="disulfide bond" evidence="17">
    <location>
        <begin position="428"/>
        <end position="440"/>
    </location>
</feature>
<evidence type="ECO:0000256" key="7">
    <source>
        <dbReference type="ARBA" id="ARBA00022729"/>
    </source>
</evidence>
<dbReference type="Gene3D" id="3.30.1680.10">
    <property type="entry name" value="ligand-binding face of the semaphorins, domain 2"/>
    <property type="match status" value="1"/>
</dbReference>